<dbReference type="EMBL" id="GDID01006258">
    <property type="protein sequence ID" value="JAP90348.1"/>
    <property type="molecule type" value="Transcribed_RNA"/>
</dbReference>
<gene>
    <name evidence="1" type="ORF">TPC1_30157</name>
</gene>
<sequence length="877" mass="103975">KKLSMEDFIQDFAADMLTDLVNDFVIKVFSLRSKSDPDQGFRRAINTAFQAEIMNKNFKFDKIAKNDTILEFFDLKLGKRCSFFEAIMLYKQLTNQTPQLRVMCDDFSQLTKKQLEIMDYQSLDHLIELIKENYFNNTQIADELIIKILLIKEDFDSLTSVQLQNIVNVKSFFFYDGEFHFDLLSNLPNSPQYCNNIIKIFKMFNDSVAALLTFFNPEELFKEGMPEVDTIITKSIQHKLTSIKLQTPSFQNFWFNFAQQLQDKEEMDLQKIDFQYKFDEQKQIQFLVCVGKLSTKMLINSYFCRHIWDHRQVFYKDNTLDKIDEYYASYLLENATVEEIQSKLNNSYPYFAVGILYCKLPNQALKKLNRVLNDINYLRFDEYKFSSQTNTLLSSFHQLWQELFMRMNEKNFDQFKAAISSYVDKYQLVAVHLLLETLKQTDLAQYVFEILSNAQPSVQKLFVSQILFEVETSTFFSQKQQKQIVIFALNLIFQTDPKFYLKFLVFLCKKQLQLSSDLYIFIFRELLANIFAFSTSHFKERKRITDPQQLENDAFISYANQQIDSEMADLFFQLLLEENNYYFIVSSLRIGNYQKNFSKPNDVLSDQIIQTRNDLLYFFEQRQIEQHIVDEMLNFIQQQKTNSNVVLLQAVLLNKVQHPVENQLQFLLANQNKYSSIEVKQFFIQQFIKNADTRTNSFYLFLMCPQFFFESLMHFFSELQGENLQLLYYFLEFGYVYAICMTKNDCDRFAYLIQKILQNCSHEIQIEVLSLHFYLLTRLFEQTYAQQLVEIHVQILSSQALCKTCSKVLVGIINEIDEQCQSVLIKTNRLKLISNFQTDMMESMSQALDDLYGVNELSVLWKFVSKEKLEKMILRCE</sequence>
<accession>A0A146K1K6</accession>
<organism evidence="1">
    <name type="scientific">Trepomonas sp. PC1</name>
    <dbReference type="NCBI Taxonomy" id="1076344"/>
    <lineage>
        <taxon>Eukaryota</taxon>
        <taxon>Metamonada</taxon>
        <taxon>Diplomonadida</taxon>
        <taxon>Hexamitidae</taxon>
        <taxon>Hexamitinae</taxon>
        <taxon>Trepomonas</taxon>
    </lineage>
</organism>
<evidence type="ECO:0000313" key="1">
    <source>
        <dbReference type="EMBL" id="JAP90348.1"/>
    </source>
</evidence>
<protein>
    <submittedName>
        <fullName evidence="1">Uncharacterized protein</fullName>
    </submittedName>
</protein>
<name>A0A146K1K6_9EUKA</name>
<proteinExistence type="predicted"/>
<feature type="non-terminal residue" evidence="1">
    <location>
        <position position="1"/>
    </location>
</feature>
<dbReference type="AlphaFoldDB" id="A0A146K1K6"/>
<reference evidence="1" key="1">
    <citation type="submission" date="2015-07" db="EMBL/GenBank/DDBJ databases">
        <title>Adaptation to a free-living lifestyle via gene acquisitions in the diplomonad Trepomonas sp. PC1.</title>
        <authorList>
            <person name="Xu F."/>
            <person name="Jerlstrom-Hultqvist J."/>
            <person name="Kolisko M."/>
            <person name="Simpson A.G.B."/>
            <person name="Roger A.J."/>
            <person name="Svard S.G."/>
            <person name="Andersson J.O."/>
        </authorList>
    </citation>
    <scope>NUCLEOTIDE SEQUENCE</scope>
    <source>
        <strain evidence="1">PC1</strain>
    </source>
</reference>